<dbReference type="HOGENOM" id="CLU_194793_0_0_1"/>
<protein>
    <submittedName>
        <fullName evidence="3">Putative PAB1-mRNA polyadenylate-binding protein</fullName>
    </submittedName>
</protein>
<dbReference type="Pfam" id="PF00076">
    <property type="entry name" value="RRM_1"/>
    <property type="match status" value="1"/>
</dbReference>
<dbReference type="OrthoDB" id="19742at2759"/>
<dbReference type="Gene3D" id="3.30.70.330">
    <property type="match status" value="1"/>
</dbReference>
<keyword evidence="1" id="KW-0694">RNA-binding</keyword>
<evidence type="ECO:0000259" key="2">
    <source>
        <dbReference type="PROSITE" id="PS50102"/>
    </source>
</evidence>
<sequence length="72" mass="7693">MPPPQAATGPPTASLHVSELDPSVSEAMLFEIFKMIGPVGSIRVCRDAATRRSLGYAYVNYINAADGERALN</sequence>
<dbReference type="EMBL" id="AZST01000003">
    <property type="protein sequence ID" value="KEP55609.1"/>
    <property type="molecule type" value="Genomic_DNA"/>
</dbReference>
<feature type="domain" description="RRM" evidence="2">
    <location>
        <begin position="13"/>
        <end position="72"/>
    </location>
</feature>
<evidence type="ECO:0000256" key="1">
    <source>
        <dbReference type="PROSITE-ProRule" id="PRU00176"/>
    </source>
</evidence>
<name>A0A074S8P3_9AGAM</name>
<organism evidence="3 4">
    <name type="scientific">Rhizoctonia solani 123E</name>
    <dbReference type="NCBI Taxonomy" id="1423351"/>
    <lineage>
        <taxon>Eukaryota</taxon>
        <taxon>Fungi</taxon>
        <taxon>Dikarya</taxon>
        <taxon>Basidiomycota</taxon>
        <taxon>Agaricomycotina</taxon>
        <taxon>Agaricomycetes</taxon>
        <taxon>Cantharellales</taxon>
        <taxon>Ceratobasidiaceae</taxon>
        <taxon>Rhizoctonia</taxon>
    </lineage>
</organism>
<dbReference type="AlphaFoldDB" id="A0A074S8P3"/>
<keyword evidence="4" id="KW-1185">Reference proteome</keyword>
<dbReference type="InterPro" id="IPR000504">
    <property type="entry name" value="RRM_dom"/>
</dbReference>
<dbReference type="SUPFAM" id="SSF54928">
    <property type="entry name" value="RNA-binding domain, RBD"/>
    <property type="match status" value="1"/>
</dbReference>
<gene>
    <name evidence="3" type="ORF">V565_002220</name>
</gene>
<dbReference type="InterPro" id="IPR012677">
    <property type="entry name" value="Nucleotide-bd_a/b_plait_sf"/>
</dbReference>
<proteinExistence type="predicted"/>
<dbReference type="Proteomes" id="UP000027456">
    <property type="component" value="Unassembled WGS sequence"/>
</dbReference>
<dbReference type="GO" id="GO:0003723">
    <property type="term" value="F:RNA binding"/>
    <property type="evidence" value="ECO:0007669"/>
    <property type="project" value="UniProtKB-UniRule"/>
</dbReference>
<evidence type="ECO:0000313" key="3">
    <source>
        <dbReference type="EMBL" id="KEP55609.1"/>
    </source>
</evidence>
<dbReference type="InterPro" id="IPR035979">
    <property type="entry name" value="RBD_domain_sf"/>
</dbReference>
<reference evidence="3 4" key="1">
    <citation type="submission" date="2013-12" db="EMBL/GenBank/DDBJ databases">
        <authorList>
            <person name="Cubeta M."/>
            <person name="Pakala S."/>
            <person name="Fedorova N."/>
            <person name="Thomas E."/>
            <person name="Dean R."/>
            <person name="Jabaji S."/>
            <person name="Neate S."/>
            <person name="Toda T."/>
            <person name="Tavantzis S."/>
            <person name="Vilgalys R."/>
            <person name="Bharathan N."/>
            <person name="Pakala S."/>
            <person name="Losada L.S."/>
            <person name="Zafar N."/>
            <person name="Nierman W."/>
        </authorList>
    </citation>
    <scope>NUCLEOTIDE SEQUENCE [LARGE SCALE GENOMIC DNA]</scope>
    <source>
        <strain evidence="3 4">123E</strain>
    </source>
</reference>
<accession>A0A074S8P3</accession>
<dbReference type="SMART" id="SM00360">
    <property type="entry name" value="RRM"/>
    <property type="match status" value="1"/>
</dbReference>
<dbReference type="PROSITE" id="PS50102">
    <property type="entry name" value="RRM"/>
    <property type="match status" value="1"/>
</dbReference>
<comment type="caution">
    <text evidence="3">The sequence shown here is derived from an EMBL/GenBank/DDBJ whole genome shotgun (WGS) entry which is preliminary data.</text>
</comment>
<dbReference type="STRING" id="1423351.A0A074S8P3"/>
<evidence type="ECO:0000313" key="4">
    <source>
        <dbReference type="Proteomes" id="UP000027456"/>
    </source>
</evidence>